<keyword evidence="5" id="KW-1185">Reference proteome</keyword>
<dbReference type="InterPro" id="IPR051057">
    <property type="entry name" value="PI-PLC_domain"/>
</dbReference>
<evidence type="ECO:0000313" key="5">
    <source>
        <dbReference type="Proteomes" id="UP000002630"/>
    </source>
</evidence>
<evidence type="ECO:0000259" key="3">
    <source>
        <dbReference type="SMART" id="SM00148"/>
    </source>
</evidence>
<dbReference type="InParanoid" id="D7FX88"/>
<dbReference type="InterPro" id="IPR017946">
    <property type="entry name" value="PLC-like_Pdiesterase_TIM-brl"/>
</dbReference>
<evidence type="ECO:0000313" key="4">
    <source>
        <dbReference type="EMBL" id="CBJ49266.1"/>
    </source>
</evidence>
<sequence>MGGAAAAAAAAAALVFLVLAVFAVNPAASGATTGGPDENMPHYNNAGAQSGDAHRAAQDLGCGVTGGCATLDTCGSDSSDADCAAPDSYVCEHQLPGLSVCESPPVASMQPCWMSGLDGALRLNQISLPGTHDTMSKGISACLQEGQANYVHTQAWSLRTMLDTGVRAIDVRIRRKSDLSLVLEHGIVELPYGFDVDVRDVLASFLTDNPTETVVMFYQMNDLAGEDSSGGVTAEDTLQASMSQYPDLWLDGAVVPTLEEARGKAVLPTDMGQEEQNDFNLSSFEAVATKKGLVRDFFLEGGGVPADGGPFRLNYLSGTGTYVYPLTVAAGLKSVYQGTNEVVFEFSGGSLGVVMFDFVGEDAVAHVVAQQGTDGLSWDQPQEESATSPEISGAT</sequence>
<dbReference type="EMBL" id="FN649752">
    <property type="protein sequence ID" value="CBJ49266.1"/>
    <property type="molecule type" value="Genomic_DNA"/>
</dbReference>
<dbReference type="InterPro" id="IPR000909">
    <property type="entry name" value="PLipase_C_PInositol-sp_X_dom"/>
</dbReference>
<dbReference type="PANTHER" id="PTHR13593:SF113">
    <property type="entry name" value="SI:DKEY-266F7.9"/>
    <property type="match status" value="1"/>
</dbReference>
<dbReference type="PROSITE" id="PS50007">
    <property type="entry name" value="PIPLC_X_DOMAIN"/>
    <property type="match status" value="1"/>
</dbReference>
<organism evidence="4 5">
    <name type="scientific">Ectocarpus siliculosus</name>
    <name type="common">Brown alga</name>
    <name type="synonym">Conferva siliculosa</name>
    <dbReference type="NCBI Taxonomy" id="2880"/>
    <lineage>
        <taxon>Eukaryota</taxon>
        <taxon>Sar</taxon>
        <taxon>Stramenopiles</taxon>
        <taxon>Ochrophyta</taxon>
        <taxon>PX clade</taxon>
        <taxon>Phaeophyceae</taxon>
        <taxon>Ectocarpales</taxon>
        <taxon>Ectocarpaceae</taxon>
        <taxon>Ectocarpus</taxon>
    </lineage>
</organism>
<feature type="region of interest" description="Disordered" evidence="1">
    <location>
        <begin position="31"/>
        <end position="50"/>
    </location>
</feature>
<feature type="region of interest" description="Disordered" evidence="1">
    <location>
        <begin position="375"/>
        <end position="395"/>
    </location>
</feature>
<feature type="chain" id="PRO_5003095872" description="Phosphatidylinositol-specific phospholipase C X domain-containing protein" evidence="2">
    <location>
        <begin position="24"/>
        <end position="395"/>
    </location>
</feature>
<dbReference type="SUPFAM" id="SSF51695">
    <property type="entry name" value="PLC-like phosphodiesterases"/>
    <property type="match status" value="1"/>
</dbReference>
<dbReference type="OrthoDB" id="1046782at2759"/>
<dbReference type="AlphaFoldDB" id="D7FX88"/>
<dbReference type="EMBL" id="FN648510">
    <property type="protein sequence ID" value="CBJ49266.1"/>
    <property type="molecule type" value="Genomic_DNA"/>
</dbReference>
<dbReference type="Proteomes" id="UP000002630">
    <property type="component" value="Linkage Group LG27"/>
</dbReference>
<dbReference type="GO" id="GO:0006629">
    <property type="term" value="P:lipid metabolic process"/>
    <property type="evidence" value="ECO:0007669"/>
    <property type="project" value="InterPro"/>
</dbReference>
<proteinExistence type="predicted"/>
<keyword evidence="2" id="KW-0732">Signal</keyword>
<dbReference type="PANTHER" id="PTHR13593">
    <property type="match status" value="1"/>
</dbReference>
<name>D7FX88_ECTSI</name>
<reference evidence="4 5" key="1">
    <citation type="journal article" date="2010" name="Nature">
        <title>The Ectocarpus genome and the independent evolution of multicellularity in brown algae.</title>
        <authorList>
            <person name="Cock J.M."/>
            <person name="Sterck L."/>
            <person name="Rouze P."/>
            <person name="Scornet D."/>
            <person name="Allen A.E."/>
            <person name="Amoutzias G."/>
            <person name="Anthouard V."/>
            <person name="Artiguenave F."/>
            <person name="Aury J.M."/>
            <person name="Badger J.H."/>
            <person name="Beszteri B."/>
            <person name="Billiau K."/>
            <person name="Bonnet E."/>
            <person name="Bothwell J.H."/>
            <person name="Bowler C."/>
            <person name="Boyen C."/>
            <person name="Brownlee C."/>
            <person name="Carrano C.J."/>
            <person name="Charrier B."/>
            <person name="Cho G.Y."/>
            <person name="Coelho S.M."/>
            <person name="Collen J."/>
            <person name="Corre E."/>
            <person name="Da Silva C."/>
            <person name="Delage L."/>
            <person name="Delaroque N."/>
            <person name="Dittami S.M."/>
            <person name="Doulbeau S."/>
            <person name="Elias M."/>
            <person name="Farnham G."/>
            <person name="Gachon C.M."/>
            <person name="Gschloessl B."/>
            <person name="Heesch S."/>
            <person name="Jabbari K."/>
            <person name="Jubin C."/>
            <person name="Kawai H."/>
            <person name="Kimura K."/>
            <person name="Kloareg B."/>
            <person name="Kupper F.C."/>
            <person name="Lang D."/>
            <person name="Le Bail A."/>
            <person name="Leblanc C."/>
            <person name="Lerouge P."/>
            <person name="Lohr M."/>
            <person name="Lopez P.J."/>
            <person name="Martens C."/>
            <person name="Maumus F."/>
            <person name="Michel G."/>
            <person name="Miranda-Saavedra D."/>
            <person name="Morales J."/>
            <person name="Moreau H."/>
            <person name="Motomura T."/>
            <person name="Nagasato C."/>
            <person name="Napoli C.A."/>
            <person name="Nelson D.R."/>
            <person name="Nyvall-Collen P."/>
            <person name="Peters A.F."/>
            <person name="Pommier C."/>
            <person name="Potin P."/>
            <person name="Poulain J."/>
            <person name="Quesneville H."/>
            <person name="Read B."/>
            <person name="Rensing S.A."/>
            <person name="Ritter A."/>
            <person name="Rousvoal S."/>
            <person name="Samanta M."/>
            <person name="Samson G."/>
            <person name="Schroeder D.C."/>
            <person name="Segurens B."/>
            <person name="Strittmatter M."/>
            <person name="Tonon T."/>
            <person name="Tregear J.W."/>
            <person name="Valentin K."/>
            <person name="von Dassow P."/>
            <person name="Yamagishi T."/>
            <person name="Van de Peer Y."/>
            <person name="Wincker P."/>
        </authorList>
    </citation>
    <scope>NUCLEOTIDE SEQUENCE [LARGE SCALE GENOMIC DNA]</scope>
    <source>
        <strain evidence="5">Ec32 / CCAP1310/4</strain>
    </source>
</reference>
<evidence type="ECO:0000256" key="1">
    <source>
        <dbReference type="SAM" id="MobiDB-lite"/>
    </source>
</evidence>
<evidence type="ECO:0000256" key="2">
    <source>
        <dbReference type="SAM" id="SignalP"/>
    </source>
</evidence>
<accession>D7FX88</accession>
<protein>
    <recommendedName>
        <fullName evidence="3">Phosphatidylinositol-specific phospholipase C X domain-containing protein</fullName>
    </recommendedName>
</protein>
<gene>
    <name evidence="4" type="ORF">Esi_0320_0013</name>
</gene>
<dbReference type="SMART" id="SM00148">
    <property type="entry name" value="PLCXc"/>
    <property type="match status" value="1"/>
</dbReference>
<feature type="domain" description="Phosphatidylinositol-specific phospholipase C X" evidence="3">
    <location>
        <begin position="117"/>
        <end position="270"/>
    </location>
</feature>
<feature type="signal peptide" evidence="2">
    <location>
        <begin position="1"/>
        <end position="23"/>
    </location>
</feature>
<dbReference type="Gene3D" id="3.20.20.190">
    <property type="entry name" value="Phosphatidylinositol (PI) phosphodiesterase"/>
    <property type="match status" value="1"/>
</dbReference>
<dbReference type="GO" id="GO:0008081">
    <property type="term" value="F:phosphoric diester hydrolase activity"/>
    <property type="evidence" value="ECO:0007669"/>
    <property type="project" value="InterPro"/>
</dbReference>